<dbReference type="SUPFAM" id="SSF52980">
    <property type="entry name" value="Restriction endonuclease-like"/>
    <property type="match status" value="1"/>
</dbReference>
<dbReference type="eggNOG" id="arCOG00919">
    <property type="taxonomic scope" value="Archaea"/>
</dbReference>
<dbReference type="OrthoDB" id="52801at2157"/>
<dbReference type="InterPro" id="IPR011856">
    <property type="entry name" value="tRNA_endonuc-like_dom_sf"/>
</dbReference>
<dbReference type="GO" id="GO:0008821">
    <property type="term" value="F:crossover junction DNA endonuclease activity"/>
    <property type="evidence" value="ECO:0007669"/>
    <property type="project" value="UniProtKB-EC"/>
</dbReference>
<comment type="catalytic activity">
    <reaction evidence="1">
        <text>Endonucleolytic cleavage at a junction such as a reciprocal single-stranded crossover between two homologous DNA duplexes (Holliday junction).</text>
        <dbReference type="EC" id="3.1.21.10"/>
    </reaction>
</comment>
<accession>Q6L0X5</accession>
<dbReference type="KEGG" id="pto:PTO0792"/>
<dbReference type="Gene3D" id="3.40.1350.10">
    <property type="match status" value="1"/>
</dbReference>
<proteinExistence type="predicted"/>
<dbReference type="Pfam" id="PF01870">
    <property type="entry name" value="Hjc"/>
    <property type="match status" value="1"/>
</dbReference>
<evidence type="ECO:0000313" key="3">
    <source>
        <dbReference type="Proteomes" id="UP000000438"/>
    </source>
</evidence>
<dbReference type="STRING" id="263820.PTO0792"/>
<evidence type="ECO:0000313" key="2">
    <source>
        <dbReference type="EMBL" id="AAT43377.1"/>
    </source>
</evidence>
<gene>
    <name evidence="2" type="ordered locus">PTO0792</name>
</gene>
<dbReference type="Proteomes" id="UP000000438">
    <property type="component" value="Chromosome"/>
</dbReference>
<dbReference type="HOGENOM" id="CLU_1536742_0_0_2"/>
<dbReference type="InterPro" id="IPR002732">
    <property type="entry name" value="Hjc"/>
</dbReference>
<evidence type="ECO:0000256" key="1">
    <source>
        <dbReference type="ARBA" id="ARBA00029354"/>
    </source>
</evidence>
<dbReference type="PaxDb" id="263820-PTO0792"/>
<dbReference type="AlphaFoldDB" id="Q6L0X5"/>
<dbReference type="EMBL" id="AE017261">
    <property type="protein sequence ID" value="AAT43377.1"/>
    <property type="molecule type" value="Genomic_DNA"/>
</dbReference>
<name>Q6L0X5_PICTO</name>
<dbReference type="GeneID" id="2844090"/>
<dbReference type="RefSeq" id="WP_011177593.1">
    <property type="nucleotide sequence ID" value="NC_005877.1"/>
</dbReference>
<organism evidence="2 3">
    <name type="scientific">Picrophilus torridus (strain ATCC 700027 / DSM 9790 / JCM 10055 / NBRC 100828 / KAW 2/3)</name>
    <dbReference type="NCBI Taxonomy" id="1122961"/>
    <lineage>
        <taxon>Archaea</taxon>
        <taxon>Methanobacteriati</taxon>
        <taxon>Thermoplasmatota</taxon>
        <taxon>Thermoplasmata</taxon>
        <taxon>Thermoplasmatales</taxon>
        <taxon>Picrophilaceae</taxon>
        <taxon>Picrophilus</taxon>
    </lineage>
</organism>
<protein>
    <submittedName>
        <fullName evidence="2">Hypothetical hjc protein</fullName>
    </submittedName>
</protein>
<dbReference type="InParanoid" id="Q6L0X5"/>
<dbReference type="GO" id="GO:0003676">
    <property type="term" value="F:nucleic acid binding"/>
    <property type="evidence" value="ECO:0007669"/>
    <property type="project" value="InterPro"/>
</dbReference>
<reference evidence="2 3" key="1">
    <citation type="journal article" date="2004" name="Proc. Natl. Acad. Sci. U.S.A.">
        <title>Genome sequence of Picrophilus torridus and its implications for life around pH 0.</title>
        <authorList>
            <person name="Futterer O."/>
            <person name="Angelov A."/>
            <person name="Liesegang H."/>
            <person name="Gottschalk G."/>
            <person name="Schleper C."/>
            <person name="Schepers B."/>
            <person name="Dock C."/>
            <person name="Antranikian G."/>
            <person name="Liebl W."/>
        </authorList>
    </citation>
    <scope>NUCLEOTIDE SEQUENCE [LARGE SCALE GENOMIC DNA]</scope>
    <source>
        <strain evidence="3">ATCC 700027 / DSM 9790 / JCM 10055 / NBRC 100828</strain>
    </source>
</reference>
<sequence>MNGSIYERELLNILSGDERSIEMISRSRDPYYKYVLSSLIERPFYVTRAAGSLGADLVAIRDDYSMVIEVKSSERDKLIFSENSGTKQEQALRLHNKCLKSGLFITYAYRLKKASGDPWHFFTIKSDVEYKGNLSGLYNILPKQEVTKNGNFILQWSSGLPLLKLVSYLNNII</sequence>
<dbReference type="InterPro" id="IPR011335">
    <property type="entry name" value="Restrct_endonuc-II-like"/>
</dbReference>